<reference evidence="1 2" key="1">
    <citation type="submission" date="2023-12" db="EMBL/GenBank/DDBJ databases">
        <title>Baltic Sea Cyanobacteria.</title>
        <authorList>
            <person name="Delbaje E."/>
            <person name="Fewer D.P."/>
            <person name="Shishido T.K."/>
        </authorList>
    </citation>
    <scope>NUCLEOTIDE SEQUENCE [LARGE SCALE GENOMIC DNA]</scope>
    <source>
        <strain evidence="1 2">UHCC-0300</strain>
    </source>
</reference>
<dbReference type="Proteomes" id="UP001302120">
    <property type="component" value="Unassembled WGS sequence"/>
</dbReference>
<dbReference type="EMBL" id="JAYGHG010000023">
    <property type="protein sequence ID" value="MEA5582445.1"/>
    <property type="molecule type" value="Genomic_DNA"/>
</dbReference>
<name>A0ABU5UFZ8_9CYAN</name>
<gene>
    <name evidence="1" type="ORF">VB620_13985</name>
</gene>
<comment type="caution">
    <text evidence="1">The sequence shown here is derived from an EMBL/GenBank/DDBJ whole genome shotgun (WGS) entry which is preliminary data.</text>
</comment>
<proteinExistence type="predicted"/>
<dbReference type="RefSeq" id="WP_323196761.1">
    <property type="nucleotide sequence ID" value="NZ_JAYGHG010000023.1"/>
</dbReference>
<accession>A0ABU5UFZ8</accession>
<sequence length="127" mass="14861">MSNTSELLCRSWRHAYEESHPDFATYYSQDYPLPASRGRPGMSFQSNGEFIKETIAPSCGFNYTHGSWHWQPNGNLLINLPSERCSYELEILSLTETQLRVKWQKFSRNDQATQLSEARHQDWEEVN</sequence>
<evidence type="ECO:0000313" key="1">
    <source>
        <dbReference type="EMBL" id="MEA5582445.1"/>
    </source>
</evidence>
<organism evidence="1 2">
    <name type="scientific">Nodularia harveyana UHCC-0300</name>
    <dbReference type="NCBI Taxonomy" id="2974287"/>
    <lineage>
        <taxon>Bacteria</taxon>
        <taxon>Bacillati</taxon>
        <taxon>Cyanobacteriota</taxon>
        <taxon>Cyanophyceae</taxon>
        <taxon>Nostocales</taxon>
        <taxon>Nodulariaceae</taxon>
        <taxon>Nodularia</taxon>
    </lineage>
</organism>
<evidence type="ECO:0000313" key="2">
    <source>
        <dbReference type="Proteomes" id="UP001302120"/>
    </source>
</evidence>
<protein>
    <submittedName>
        <fullName evidence="1">Uncharacterized protein</fullName>
    </submittedName>
</protein>
<keyword evidence="2" id="KW-1185">Reference proteome</keyword>